<gene>
    <name evidence="4" type="ORF">DI536_30880</name>
</gene>
<reference evidence="4 5" key="1">
    <citation type="submission" date="2017-08" db="EMBL/GenBank/DDBJ databases">
        <title>Infants hospitalized years apart are colonized by the same room-sourced microbial strains.</title>
        <authorList>
            <person name="Brooks B."/>
            <person name="Olm M.R."/>
            <person name="Firek B.A."/>
            <person name="Baker R."/>
            <person name="Thomas B.C."/>
            <person name="Morowitz M.J."/>
            <person name="Banfield J.F."/>
        </authorList>
    </citation>
    <scope>NUCLEOTIDE SEQUENCE [LARGE SCALE GENOMIC DNA]</scope>
    <source>
        <strain evidence="4">S2_003_000_R2_14</strain>
    </source>
</reference>
<dbReference type="SUPFAM" id="SSF54631">
    <property type="entry name" value="CBS-domain pair"/>
    <property type="match status" value="1"/>
</dbReference>
<evidence type="ECO:0000313" key="4">
    <source>
        <dbReference type="EMBL" id="PZR06033.1"/>
    </source>
</evidence>
<dbReference type="AlphaFoldDB" id="A0A2W5SZE8"/>
<feature type="domain" description="CBS" evidence="3">
    <location>
        <begin position="7"/>
        <end position="68"/>
    </location>
</feature>
<proteinExistence type="predicted"/>
<evidence type="ECO:0000313" key="5">
    <source>
        <dbReference type="Proteomes" id="UP000249061"/>
    </source>
</evidence>
<dbReference type="EMBL" id="QFQP01000040">
    <property type="protein sequence ID" value="PZR06033.1"/>
    <property type="molecule type" value="Genomic_DNA"/>
</dbReference>
<evidence type="ECO:0000259" key="3">
    <source>
        <dbReference type="PROSITE" id="PS51371"/>
    </source>
</evidence>
<dbReference type="Pfam" id="PF00571">
    <property type="entry name" value="CBS"/>
    <property type="match status" value="2"/>
</dbReference>
<evidence type="ECO:0000256" key="2">
    <source>
        <dbReference type="PROSITE-ProRule" id="PRU00703"/>
    </source>
</evidence>
<sequence>MNVAFFLTPKSEVIWVPDTATLRQAIERIEADRFAAIPILDAQGHYAGTLTEGDVLWALWHADGVTREAAQHLSLRQLARHAKYQSVSIDAQVEELLTLAAQQNFVPVADSRGAFIGIVRRKSIIEHCAKLMRTPATR</sequence>
<organism evidence="4 5">
    <name type="scientific">Archangium gephyra</name>
    <dbReference type="NCBI Taxonomy" id="48"/>
    <lineage>
        <taxon>Bacteria</taxon>
        <taxon>Pseudomonadati</taxon>
        <taxon>Myxococcota</taxon>
        <taxon>Myxococcia</taxon>
        <taxon>Myxococcales</taxon>
        <taxon>Cystobacterineae</taxon>
        <taxon>Archangiaceae</taxon>
        <taxon>Archangium</taxon>
    </lineage>
</organism>
<protein>
    <submittedName>
        <fullName evidence="4">CBS domain-containing protein</fullName>
    </submittedName>
</protein>
<dbReference type="Proteomes" id="UP000249061">
    <property type="component" value="Unassembled WGS sequence"/>
</dbReference>
<dbReference type="InterPro" id="IPR000644">
    <property type="entry name" value="CBS_dom"/>
</dbReference>
<keyword evidence="1 2" id="KW-0129">CBS domain</keyword>
<name>A0A2W5SZE8_9BACT</name>
<dbReference type="CDD" id="cd09834">
    <property type="entry name" value="CBS_pair_bac"/>
    <property type="match status" value="1"/>
</dbReference>
<dbReference type="InterPro" id="IPR046342">
    <property type="entry name" value="CBS_dom_sf"/>
</dbReference>
<accession>A0A2W5SZE8</accession>
<comment type="caution">
    <text evidence="4">The sequence shown here is derived from an EMBL/GenBank/DDBJ whole genome shotgun (WGS) entry which is preliminary data.</text>
</comment>
<dbReference type="Gene3D" id="3.10.580.10">
    <property type="entry name" value="CBS-domain"/>
    <property type="match status" value="1"/>
</dbReference>
<dbReference type="InterPro" id="IPR051257">
    <property type="entry name" value="Diverse_CBS-Domain"/>
</dbReference>
<dbReference type="SMART" id="SM00116">
    <property type="entry name" value="CBS"/>
    <property type="match status" value="1"/>
</dbReference>
<evidence type="ECO:0000256" key="1">
    <source>
        <dbReference type="ARBA" id="ARBA00023122"/>
    </source>
</evidence>
<dbReference type="PANTHER" id="PTHR43080">
    <property type="entry name" value="CBS DOMAIN-CONTAINING PROTEIN CBSX3, MITOCHONDRIAL"/>
    <property type="match status" value="1"/>
</dbReference>
<dbReference type="PROSITE" id="PS51371">
    <property type="entry name" value="CBS"/>
    <property type="match status" value="1"/>
</dbReference>
<dbReference type="PANTHER" id="PTHR43080:SF26">
    <property type="entry name" value="REGULATORY PROTEIN"/>
    <property type="match status" value="1"/>
</dbReference>